<name>A0A1X6ZAD4_9RHOB</name>
<dbReference type="Proteomes" id="UP000193778">
    <property type="component" value="Unassembled WGS sequence"/>
</dbReference>
<evidence type="ECO:0000313" key="2">
    <source>
        <dbReference type="Proteomes" id="UP000193778"/>
    </source>
</evidence>
<reference evidence="2" key="1">
    <citation type="submission" date="2017-03" db="EMBL/GenBank/DDBJ databases">
        <authorList>
            <person name="Rodrigo-Torres L."/>
            <person name="Arahal R.D."/>
            <person name="Lucena T."/>
        </authorList>
    </citation>
    <scope>NUCLEOTIDE SEQUENCE [LARGE SCALE GENOMIC DNA]</scope>
    <source>
        <strain evidence="2">CECT 8411</strain>
    </source>
</reference>
<accession>A0A1X6ZAD4</accession>
<gene>
    <name evidence="1" type="ORF">RUM8411_02152</name>
</gene>
<dbReference type="EMBL" id="FWFP01000005">
    <property type="protein sequence ID" value="SLN46067.1"/>
    <property type="molecule type" value="Genomic_DNA"/>
</dbReference>
<keyword evidence="2" id="KW-1185">Reference proteome</keyword>
<sequence>MLGEKTSETDRIAAIARVLDKDPLTDHNPFADLQRCDSDVALWASLTEGNLRDDANLIAIEQAFARLPDHLRRHVGPGLSDLFVKAQKLEAARRVLRSVDRIKTQTSPAVTQSKAKVAKVEGNGPRTEALLTEVLSASGAALEAPLALARLVDKRWTDRGAVSAQEIDLAESYTVEFRRSNIGPVMRRTHTLALSLGQEFDAAMDLATDLPMEAENAEALNRVVLILTERADDETFLRRVLTLPPRSSQALTTDSAIAVADRLSSLGFSKQTLSLAKRPQDRLRRGERARLRAKAALLDQRPHQAILELDDDLSATAVSMRVEALMATREFSAAGELLHNLGQLDTANRLFWLADQPDQGDALDDLKYGRVMQATQGLMALPSRLPEKPLADATQLLQDSAETRQRIADLFATLGQE</sequence>
<evidence type="ECO:0000313" key="1">
    <source>
        <dbReference type="EMBL" id="SLN46067.1"/>
    </source>
</evidence>
<dbReference type="AlphaFoldDB" id="A0A1X6ZAD4"/>
<organism evidence="1 2">
    <name type="scientific">Ruegeria meonggei</name>
    <dbReference type="NCBI Taxonomy" id="1446476"/>
    <lineage>
        <taxon>Bacteria</taxon>
        <taxon>Pseudomonadati</taxon>
        <taxon>Pseudomonadota</taxon>
        <taxon>Alphaproteobacteria</taxon>
        <taxon>Rhodobacterales</taxon>
        <taxon>Roseobacteraceae</taxon>
        <taxon>Ruegeria</taxon>
    </lineage>
</organism>
<dbReference type="RefSeq" id="WP_200818568.1">
    <property type="nucleotide sequence ID" value="NZ_FWFP01000005.1"/>
</dbReference>
<protein>
    <submittedName>
        <fullName evidence="1">Uncharacterized protein</fullName>
    </submittedName>
</protein>
<proteinExistence type="predicted"/>